<gene>
    <name evidence="2" type="ORF">M0R45_013746</name>
</gene>
<sequence>MLVALKLVRVRIQIFGEWEVETSYMITANAGLELKNGSNITYSSVNNSSVAPLLVNESARTMSNPEVLEKRFNRSWKFEVDPDFEYLIRLHFCELAYDKANQRIFRVYIKNRTAAHNFNVFVRARGMNKAYHQDFFDVVSSKVRTLDLVGYLLTLRALIKTPRICVH</sequence>
<comment type="caution">
    <text evidence="2">The sequence shown here is derived from an EMBL/GenBank/DDBJ whole genome shotgun (WGS) entry which is preliminary data.</text>
</comment>
<protein>
    <recommendedName>
        <fullName evidence="1">Malectin domain-containing protein</fullName>
    </recommendedName>
</protein>
<dbReference type="Proteomes" id="UP001457282">
    <property type="component" value="Unassembled WGS sequence"/>
</dbReference>
<dbReference type="GO" id="GO:0004714">
    <property type="term" value="F:transmembrane receptor protein tyrosine kinase activity"/>
    <property type="evidence" value="ECO:0007669"/>
    <property type="project" value="InterPro"/>
</dbReference>
<feature type="domain" description="Malectin" evidence="1">
    <location>
        <begin position="83"/>
        <end position="140"/>
    </location>
</feature>
<organism evidence="2 3">
    <name type="scientific">Rubus argutus</name>
    <name type="common">Southern blackberry</name>
    <dbReference type="NCBI Taxonomy" id="59490"/>
    <lineage>
        <taxon>Eukaryota</taxon>
        <taxon>Viridiplantae</taxon>
        <taxon>Streptophyta</taxon>
        <taxon>Embryophyta</taxon>
        <taxon>Tracheophyta</taxon>
        <taxon>Spermatophyta</taxon>
        <taxon>Magnoliopsida</taxon>
        <taxon>eudicotyledons</taxon>
        <taxon>Gunneridae</taxon>
        <taxon>Pentapetalae</taxon>
        <taxon>rosids</taxon>
        <taxon>fabids</taxon>
        <taxon>Rosales</taxon>
        <taxon>Rosaceae</taxon>
        <taxon>Rosoideae</taxon>
        <taxon>Rosoideae incertae sedis</taxon>
        <taxon>Rubus</taxon>
    </lineage>
</organism>
<dbReference type="InterPro" id="IPR045272">
    <property type="entry name" value="ANXUR1/2-like"/>
</dbReference>
<dbReference type="EMBL" id="JBEDUW010000003">
    <property type="protein sequence ID" value="KAK9936926.1"/>
    <property type="molecule type" value="Genomic_DNA"/>
</dbReference>
<dbReference type="Gene3D" id="2.60.120.430">
    <property type="entry name" value="Galactose-binding lectin"/>
    <property type="match status" value="1"/>
</dbReference>
<evidence type="ECO:0000259" key="1">
    <source>
        <dbReference type="Pfam" id="PF11721"/>
    </source>
</evidence>
<dbReference type="InterPro" id="IPR021720">
    <property type="entry name" value="Malectin_dom"/>
</dbReference>
<dbReference type="AlphaFoldDB" id="A0AAW1XKW9"/>
<accession>A0AAW1XKW9</accession>
<reference evidence="2 3" key="1">
    <citation type="journal article" date="2023" name="G3 (Bethesda)">
        <title>A chromosome-length genome assembly and annotation of blackberry (Rubus argutus, cv. 'Hillquist').</title>
        <authorList>
            <person name="Bruna T."/>
            <person name="Aryal R."/>
            <person name="Dudchenko O."/>
            <person name="Sargent D.J."/>
            <person name="Mead D."/>
            <person name="Buti M."/>
            <person name="Cavallini A."/>
            <person name="Hytonen T."/>
            <person name="Andres J."/>
            <person name="Pham M."/>
            <person name="Weisz D."/>
            <person name="Mascagni F."/>
            <person name="Usai G."/>
            <person name="Natali L."/>
            <person name="Bassil N."/>
            <person name="Fernandez G.E."/>
            <person name="Lomsadze A."/>
            <person name="Armour M."/>
            <person name="Olukolu B."/>
            <person name="Poorten T."/>
            <person name="Britton C."/>
            <person name="Davik J."/>
            <person name="Ashrafi H."/>
            <person name="Aiden E.L."/>
            <person name="Borodovsky M."/>
            <person name="Worthington M."/>
        </authorList>
    </citation>
    <scope>NUCLEOTIDE SEQUENCE [LARGE SCALE GENOMIC DNA]</scope>
    <source>
        <strain evidence="2">PI 553951</strain>
    </source>
</reference>
<name>A0AAW1XKW9_RUBAR</name>
<proteinExistence type="predicted"/>
<dbReference type="Pfam" id="PF11721">
    <property type="entry name" value="Malectin"/>
    <property type="match status" value="1"/>
</dbReference>
<dbReference type="PANTHER" id="PTHR34590">
    <property type="entry name" value="OS03G0124300 PROTEIN-RELATED"/>
    <property type="match status" value="1"/>
</dbReference>
<evidence type="ECO:0000313" key="3">
    <source>
        <dbReference type="Proteomes" id="UP001457282"/>
    </source>
</evidence>
<evidence type="ECO:0000313" key="2">
    <source>
        <dbReference type="EMBL" id="KAK9936926.1"/>
    </source>
</evidence>
<keyword evidence="3" id="KW-1185">Reference proteome</keyword>